<feature type="compositionally biased region" description="Basic and acidic residues" evidence="2">
    <location>
        <begin position="300"/>
        <end position="311"/>
    </location>
</feature>
<dbReference type="EMBL" id="CADCXV010000681">
    <property type="protein sequence ID" value="CAB0032525.1"/>
    <property type="molecule type" value="Genomic_DNA"/>
</dbReference>
<feature type="domain" description="C2H2-type" evidence="3">
    <location>
        <begin position="12"/>
        <end position="40"/>
    </location>
</feature>
<feature type="region of interest" description="Disordered" evidence="2">
    <location>
        <begin position="300"/>
        <end position="320"/>
    </location>
</feature>
<dbReference type="GO" id="GO:0008270">
    <property type="term" value="F:zinc ion binding"/>
    <property type="evidence" value="ECO:0007669"/>
    <property type="project" value="UniProtKB-KW"/>
</dbReference>
<dbReference type="AlphaFoldDB" id="A0A6H5IBA9"/>
<feature type="compositionally biased region" description="Polar residues" evidence="2">
    <location>
        <begin position="387"/>
        <end position="399"/>
    </location>
</feature>
<accession>A0A6H5IBA9</accession>
<keyword evidence="1" id="KW-0863">Zinc-finger</keyword>
<sequence length="575" mass="65013">MAYLVHEGHKDYACDKCAKKFRDQSYLLVHQKSVHEGRKDYVCDKCEKKLTVTFGAAVCVVSSLAHSEQYSKYANACDTCDFTKMGSSNSKVTEPDTLIGIVQEMQEIQEQQSRQIGQLQAVLQQAETERGEKTPSQLPPPSPQVQLTQPSQVLQLPQPAQVVHLPQTAQTAHYGLSLEEFRPAQGLYNEAMPEQTPPGTSPVQVVVVPSSSYFYDERSPRSSPYTYDKEKKLRDTHVVVQHEAIMRAVDIERELTIRSTTGACFAMPGLPIIPGISQQTVSRPIEKLRRCCARHKIEGRRSEDEKVKSDDGSCSGGDMLRQPHIKMRRTKSPSSCSVCSSSDSHVSMKAVSGPRKAQLRAKEKIANIIQSTRRPKARAETAASPVYQAQSTHTGSETNKLQKRRMLMSFLLWKMKIEVPDTIEPSSMKQAHSPEWYSSISIVVQGEARKEKNVESCVYERGYVGRVSDNDDHRDSRTRSAVCVPVKCTSYIVRVSRWHREQQQCEHLLRDVQVIDETRRRSEDESRERLRRPLKHGADPRSVRRSYLATEKRRGSITRTRTERSVQRAVVGMAS</sequence>
<dbReference type="SUPFAM" id="SSF57667">
    <property type="entry name" value="beta-beta-alpha zinc fingers"/>
    <property type="match status" value="1"/>
</dbReference>
<reference evidence="4 5" key="1">
    <citation type="submission" date="2020-02" db="EMBL/GenBank/DDBJ databases">
        <authorList>
            <person name="Ferguson B K."/>
        </authorList>
    </citation>
    <scope>NUCLEOTIDE SEQUENCE [LARGE SCALE GENOMIC DNA]</scope>
</reference>
<feature type="compositionally biased region" description="Basic and acidic residues" evidence="2">
    <location>
        <begin position="518"/>
        <end position="528"/>
    </location>
</feature>
<evidence type="ECO:0000313" key="5">
    <source>
        <dbReference type="Proteomes" id="UP000479190"/>
    </source>
</evidence>
<feature type="compositionally biased region" description="Basic and acidic residues" evidence="2">
    <location>
        <begin position="550"/>
        <end position="566"/>
    </location>
</feature>
<dbReference type="PROSITE" id="PS00028">
    <property type="entry name" value="ZINC_FINGER_C2H2_1"/>
    <property type="match status" value="1"/>
</dbReference>
<keyword evidence="1" id="KW-0862">Zinc</keyword>
<dbReference type="InterPro" id="IPR036236">
    <property type="entry name" value="Znf_C2H2_sf"/>
</dbReference>
<dbReference type="Proteomes" id="UP000479190">
    <property type="component" value="Unassembled WGS sequence"/>
</dbReference>
<feature type="region of interest" description="Disordered" evidence="2">
    <location>
        <begin position="518"/>
        <end position="575"/>
    </location>
</feature>
<protein>
    <recommendedName>
        <fullName evidence="3">C2H2-type domain-containing protein</fullName>
    </recommendedName>
</protein>
<dbReference type="SMART" id="SM00355">
    <property type="entry name" value="ZnF_C2H2"/>
    <property type="match status" value="1"/>
</dbReference>
<keyword evidence="1" id="KW-0479">Metal-binding</keyword>
<feature type="non-terminal residue" evidence="4">
    <location>
        <position position="575"/>
    </location>
</feature>
<keyword evidence="5" id="KW-1185">Reference proteome</keyword>
<dbReference type="InterPro" id="IPR013087">
    <property type="entry name" value="Znf_C2H2_type"/>
</dbReference>
<dbReference type="PROSITE" id="PS50157">
    <property type="entry name" value="ZINC_FINGER_C2H2_2"/>
    <property type="match status" value="1"/>
</dbReference>
<feature type="region of interest" description="Disordered" evidence="2">
    <location>
        <begin position="371"/>
        <end position="399"/>
    </location>
</feature>
<feature type="region of interest" description="Disordered" evidence="2">
    <location>
        <begin position="123"/>
        <end position="149"/>
    </location>
</feature>
<evidence type="ECO:0000256" key="2">
    <source>
        <dbReference type="SAM" id="MobiDB-lite"/>
    </source>
</evidence>
<evidence type="ECO:0000313" key="4">
    <source>
        <dbReference type="EMBL" id="CAB0032525.1"/>
    </source>
</evidence>
<organism evidence="4 5">
    <name type="scientific">Trichogramma brassicae</name>
    <dbReference type="NCBI Taxonomy" id="86971"/>
    <lineage>
        <taxon>Eukaryota</taxon>
        <taxon>Metazoa</taxon>
        <taxon>Ecdysozoa</taxon>
        <taxon>Arthropoda</taxon>
        <taxon>Hexapoda</taxon>
        <taxon>Insecta</taxon>
        <taxon>Pterygota</taxon>
        <taxon>Neoptera</taxon>
        <taxon>Endopterygota</taxon>
        <taxon>Hymenoptera</taxon>
        <taxon>Apocrita</taxon>
        <taxon>Proctotrupomorpha</taxon>
        <taxon>Chalcidoidea</taxon>
        <taxon>Trichogrammatidae</taxon>
        <taxon>Trichogramma</taxon>
    </lineage>
</organism>
<name>A0A6H5IBA9_9HYME</name>
<dbReference type="Gene3D" id="3.30.160.60">
    <property type="entry name" value="Classic Zinc Finger"/>
    <property type="match status" value="1"/>
</dbReference>
<evidence type="ECO:0000256" key="1">
    <source>
        <dbReference type="PROSITE-ProRule" id="PRU00042"/>
    </source>
</evidence>
<evidence type="ECO:0000259" key="3">
    <source>
        <dbReference type="PROSITE" id="PS50157"/>
    </source>
</evidence>
<proteinExistence type="predicted"/>
<gene>
    <name evidence="4" type="ORF">TBRA_LOCUS4458</name>
</gene>